<organism evidence="1">
    <name type="scientific">human gut metagenome</name>
    <dbReference type="NCBI Taxonomy" id="408170"/>
    <lineage>
        <taxon>unclassified sequences</taxon>
        <taxon>metagenomes</taxon>
        <taxon>organismal metagenomes</taxon>
    </lineage>
</organism>
<protein>
    <submittedName>
        <fullName evidence="1">Uncharacterized protein</fullName>
    </submittedName>
</protein>
<gene>
    <name evidence="1" type="ORF">OBE_10867</name>
</gene>
<dbReference type="AlphaFoldDB" id="K1S852"/>
<comment type="caution">
    <text evidence="1">The sequence shown here is derived from an EMBL/GenBank/DDBJ whole genome shotgun (WGS) entry which is preliminary data.</text>
</comment>
<proteinExistence type="predicted"/>
<name>K1S852_9ZZZZ</name>
<feature type="non-terminal residue" evidence="1">
    <location>
        <position position="1"/>
    </location>
</feature>
<sequence>AELVTEFAKDKVWENNDEVFKNQAYIFGKQSYKMSRCRDKVDVIITDSPLPLSIFYNHDKVLDEDFNRTVMNVFNSYNNINFLLLRTKPYNPNGRMQTEAESDALKKPMINLLNEREIPYTEVNGDIGGYEQIINNIVYELNYLRHKDEICFDDFGIVPVSDKPTILDNIIDEMLDTLNYKDYNKREIEGAKECSEIMKKRLHKFYENDKNANDPNFDMDEYNSLQYCLSYMVLPID</sequence>
<dbReference type="EMBL" id="AJWZ01007467">
    <property type="protein sequence ID" value="EKC56822.1"/>
    <property type="molecule type" value="Genomic_DNA"/>
</dbReference>
<reference evidence="1" key="1">
    <citation type="journal article" date="2013" name="Environ. Microbiol.">
        <title>Microbiota from the distal guts of lean and obese adolescents exhibit partial functional redundancy besides clear differences in community structure.</title>
        <authorList>
            <person name="Ferrer M."/>
            <person name="Ruiz A."/>
            <person name="Lanza F."/>
            <person name="Haange S.B."/>
            <person name="Oberbach A."/>
            <person name="Till H."/>
            <person name="Bargiela R."/>
            <person name="Campoy C."/>
            <person name="Segura M.T."/>
            <person name="Richter M."/>
            <person name="von Bergen M."/>
            <person name="Seifert J."/>
            <person name="Suarez A."/>
        </authorList>
    </citation>
    <scope>NUCLEOTIDE SEQUENCE</scope>
</reference>
<evidence type="ECO:0000313" key="1">
    <source>
        <dbReference type="EMBL" id="EKC56822.1"/>
    </source>
</evidence>
<accession>K1S852</accession>
<feature type="non-terminal residue" evidence="1">
    <location>
        <position position="237"/>
    </location>
</feature>